<organism evidence="1 2">
    <name type="scientific">Actinomadura bangladeshensis</name>
    <dbReference type="NCBI Taxonomy" id="453573"/>
    <lineage>
        <taxon>Bacteria</taxon>
        <taxon>Bacillati</taxon>
        <taxon>Actinomycetota</taxon>
        <taxon>Actinomycetes</taxon>
        <taxon>Streptosporangiales</taxon>
        <taxon>Thermomonosporaceae</taxon>
        <taxon>Actinomadura</taxon>
    </lineage>
</organism>
<protein>
    <submittedName>
        <fullName evidence="1">Uncharacterized protein</fullName>
    </submittedName>
</protein>
<name>A0A6L9QQS5_9ACTN</name>
<sequence>PAERPCPLPDGPVERAANRTALADLLGSAGVMAGTHDPSAVAEMLLATVPKAARSGREAFAAVLGHDLARRGVVA</sequence>
<accession>A0A6L9QQS5</accession>
<evidence type="ECO:0000313" key="2">
    <source>
        <dbReference type="Proteomes" id="UP000475532"/>
    </source>
</evidence>
<dbReference type="AlphaFoldDB" id="A0A6L9QQS5"/>
<dbReference type="RefSeq" id="WP_163062048.1">
    <property type="nucleotide sequence ID" value="NZ_JAAGLI010000938.1"/>
</dbReference>
<evidence type="ECO:0000313" key="1">
    <source>
        <dbReference type="EMBL" id="NEA27508.1"/>
    </source>
</evidence>
<gene>
    <name evidence="1" type="ORF">G3I70_34175</name>
</gene>
<proteinExistence type="predicted"/>
<feature type="non-terminal residue" evidence="1">
    <location>
        <position position="75"/>
    </location>
</feature>
<reference evidence="1 2" key="1">
    <citation type="submission" date="2020-01" db="EMBL/GenBank/DDBJ databases">
        <title>Insect and environment-associated Actinomycetes.</title>
        <authorList>
            <person name="Currrie C."/>
            <person name="Chevrette M."/>
            <person name="Carlson C."/>
            <person name="Stubbendieck R."/>
            <person name="Wendt-Pienkowski E."/>
        </authorList>
    </citation>
    <scope>NUCLEOTIDE SEQUENCE [LARGE SCALE GENOMIC DNA]</scope>
    <source>
        <strain evidence="1 2">SID10258</strain>
    </source>
</reference>
<feature type="non-terminal residue" evidence="1">
    <location>
        <position position="1"/>
    </location>
</feature>
<dbReference type="Proteomes" id="UP000475532">
    <property type="component" value="Unassembled WGS sequence"/>
</dbReference>
<comment type="caution">
    <text evidence="1">The sequence shown here is derived from an EMBL/GenBank/DDBJ whole genome shotgun (WGS) entry which is preliminary data.</text>
</comment>
<dbReference type="EMBL" id="JAAGLI010000938">
    <property type="protein sequence ID" value="NEA27508.1"/>
    <property type="molecule type" value="Genomic_DNA"/>
</dbReference>